<dbReference type="AlphaFoldDB" id="A0A895XRK1"/>
<dbReference type="Proteomes" id="UP000662939">
    <property type="component" value="Chromosome"/>
</dbReference>
<name>A0A895XRK1_9ACTN</name>
<feature type="region of interest" description="Disordered" evidence="1">
    <location>
        <begin position="37"/>
        <end position="101"/>
    </location>
</feature>
<evidence type="ECO:0000313" key="3">
    <source>
        <dbReference type="Proteomes" id="UP000662939"/>
    </source>
</evidence>
<protein>
    <recommendedName>
        <fullName evidence="4">Septum formation initiator</fullName>
    </recommendedName>
</protein>
<reference evidence="2" key="1">
    <citation type="submission" date="2021-02" db="EMBL/GenBank/DDBJ databases">
        <title>Natronoglycomyces albus gen. nov., sp. nov, a haloalkaliphilic actinobacterium from a soda solonchak soil.</title>
        <authorList>
            <person name="Sorokin D.Y."/>
            <person name="Khijniak T.V."/>
            <person name="Zakharycheva A.P."/>
            <person name="Boueva O.V."/>
            <person name="Ariskina E.V."/>
            <person name="Hahnke R.L."/>
            <person name="Bunk B."/>
            <person name="Sproer C."/>
            <person name="Schumann P."/>
            <person name="Evtushenko L.I."/>
            <person name="Kublanov I.V."/>
        </authorList>
    </citation>
    <scope>NUCLEOTIDE SEQUENCE</scope>
    <source>
        <strain evidence="2">DSM 106290</strain>
    </source>
</reference>
<sequence length="168" mass="17692">MKRNYVVGLWGAAALAAIVAGVLAVSIAQGGLFPEQTQPMSAEEIERELAAAPTPEDSPSDEATGDEPTDESGEPSRGDGELETAPDSAATAANEKLITTDGGSVMARCDAQGDGYLVWWVPEQGFITTDIDRGPDDDVEITFKSSQTEIEVEVECEDGFPVADIDID</sequence>
<dbReference type="RefSeq" id="WP_213171188.1">
    <property type="nucleotide sequence ID" value="NZ_CP070496.1"/>
</dbReference>
<accession>A0A895XRK1</accession>
<organism evidence="2 3">
    <name type="scientific">Natronoglycomyces albus</name>
    <dbReference type="NCBI Taxonomy" id="2811108"/>
    <lineage>
        <taxon>Bacteria</taxon>
        <taxon>Bacillati</taxon>
        <taxon>Actinomycetota</taxon>
        <taxon>Actinomycetes</taxon>
        <taxon>Glycomycetales</taxon>
        <taxon>Glycomycetaceae</taxon>
        <taxon>Natronoglycomyces</taxon>
    </lineage>
</organism>
<evidence type="ECO:0000256" key="1">
    <source>
        <dbReference type="SAM" id="MobiDB-lite"/>
    </source>
</evidence>
<dbReference type="EMBL" id="CP070496">
    <property type="protein sequence ID" value="QSB05186.1"/>
    <property type="molecule type" value="Genomic_DNA"/>
</dbReference>
<gene>
    <name evidence="2" type="ORF">JQS30_15740</name>
</gene>
<proteinExistence type="predicted"/>
<keyword evidence="3" id="KW-1185">Reference proteome</keyword>
<evidence type="ECO:0000313" key="2">
    <source>
        <dbReference type="EMBL" id="QSB05186.1"/>
    </source>
</evidence>
<feature type="compositionally biased region" description="Acidic residues" evidence="1">
    <location>
        <begin position="58"/>
        <end position="73"/>
    </location>
</feature>
<evidence type="ECO:0008006" key="4">
    <source>
        <dbReference type="Google" id="ProtNLM"/>
    </source>
</evidence>
<dbReference type="KEGG" id="nav:JQS30_15740"/>